<dbReference type="Pfam" id="PF04892">
    <property type="entry name" value="VanZ"/>
    <property type="match status" value="1"/>
</dbReference>
<feature type="transmembrane region" description="Helical" evidence="1">
    <location>
        <begin position="109"/>
        <end position="129"/>
    </location>
</feature>
<evidence type="ECO:0000313" key="3">
    <source>
        <dbReference type="EMBL" id="MCL7748955.1"/>
    </source>
</evidence>
<gene>
    <name evidence="3" type="ORF">MF646_17695</name>
</gene>
<keyword evidence="1" id="KW-0472">Membrane</keyword>
<dbReference type="AlphaFoldDB" id="A0A9X2CVL4"/>
<feature type="domain" description="VanZ-like" evidence="2">
    <location>
        <begin position="6"/>
        <end position="129"/>
    </location>
</feature>
<sequence length="143" mass="16611">MALWLFITWIILLAILLFTQSASDFLRHGHLQFAFTNAPQFSGFFHMYSFVDASFYFSIQKLGHFIAFFILAFLSTTVFRTIVGALFFCFFLAFSTELIQPFFNRDGRLLDILINVSGTMSYLFLYALFHKRKPINLPEVQSS</sequence>
<dbReference type="EMBL" id="JAKRYL010000021">
    <property type="protein sequence ID" value="MCL7748955.1"/>
    <property type="molecule type" value="Genomic_DNA"/>
</dbReference>
<keyword evidence="1" id="KW-1133">Transmembrane helix</keyword>
<protein>
    <submittedName>
        <fullName evidence="3">VanZ family protein</fullName>
    </submittedName>
</protein>
<dbReference type="InterPro" id="IPR006976">
    <property type="entry name" value="VanZ-like"/>
</dbReference>
<evidence type="ECO:0000256" key="1">
    <source>
        <dbReference type="SAM" id="Phobius"/>
    </source>
</evidence>
<dbReference type="Proteomes" id="UP001139150">
    <property type="component" value="Unassembled WGS sequence"/>
</dbReference>
<keyword evidence="1" id="KW-0812">Transmembrane</keyword>
<keyword evidence="4" id="KW-1185">Reference proteome</keyword>
<evidence type="ECO:0000313" key="4">
    <source>
        <dbReference type="Proteomes" id="UP001139150"/>
    </source>
</evidence>
<comment type="caution">
    <text evidence="3">The sequence shown here is derived from an EMBL/GenBank/DDBJ whole genome shotgun (WGS) entry which is preliminary data.</text>
</comment>
<evidence type="ECO:0000259" key="2">
    <source>
        <dbReference type="Pfam" id="PF04892"/>
    </source>
</evidence>
<name>A0A9X2CVL4_9BACI</name>
<accession>A0A9X2CVL4</accession>
<organism evidence="3 4">
    <name type="scientific">Halalkalibacter alkaliphilus</name>
    <dbReference type="NCBI Taxonomy" id="2917993"/>
    <lineage>
        <taxon>Bacteria</taxon>
        <taxon>Bacillati</taxon>
        <taxon>Bacillota</taxon>
        <taxon>Bacilli</taxon>
        <taxon>Bacillales</taxon>
        <taxon>Bacillaceae</taxon>
        <taxon>Halalkalibacter</taxon>
    </lineage>
</organism>
<feature type="transmembrane region" description="Helical" evidence="1">
    <location>
        <begin position="66"/>
        <end position="94"/>
    </location>
</feature>
<reference evidence="3" key="1">
    <citation type="submission" date="2022-02" db="EMBL/GenBank/DDBJ databases">
        <title>Halalkalibacter sp. nov. isolated from Lonar Lake, India.</title>
        <authorList>
            <person name="Joshi A."/>
            <person name="Thite S."/>
            <person name="Lodha T."/>
        </authorList>
    </citation>
    <scope>NUCLEOTIDE SEQUENCE</scope>
    <source>
        <strain evidence="3">MEB205</strain>
    </source>
</reference>
<dbReference type="NCBIfam" id="NF037970">
    <property type="entry name" value="vanZ_1"/>
    <property type="match status" value="1"/>
</dbReference>
<proteinExistence type="predicted"/>
<dbReference type="RefSeq" id="WP_250097839.1">
    <property type="nucleotide sequence ID" value="NZ_JAKRYL010000021.1"/>
</dbReference>